<gene>
    <name evidence="3" type="ORF">SAMN05444921_1278</name>
</gene>
<keyword evidence="2" id="KW-1133">Transmembrane helix</keyword>
<evidence type="ECO:0000313" key="4">
    <source>
        <dbReference type="Proteomes" id="UP000199063"/>
    </source>
</evidence>
<sequence>MSENREDSPHRSRTPGSAPGPGGDSGAGSSGRVGPQPEEIRFFGTTWLHHDGGYVLRRVAVAAGSLAAAVAGCLVLRFAYQGLETARVGGFVNLLVIVTFAVCSAIAFRKTWEGFSRRPADPARDESLRSLRMIGFIGALLAYFFRSLTEAPGEKLRRGEYESAVTQYEKRRGARTGNPAARKKPKRK</sequence>
<keyword evidence="2" id="KW-0812">Transmembrane</keyword>
<dbReference type="RefSeq" id="WP_093660805.1">
    <property type="nucleotide sequence ID" value="NZ_FNHI01000027.1"/>
</dbReference>
<evidence type="ECO:0000256" key="2">
    <source>
        <dbReference type="SAM" id="Phobius"/>
    </source>
</evidence>
<feature type="transmembrane region" description="Helical" evidence="2">
    <location>
        <begin position="128"/>
        <end position="148"/>
    </location>
</feature>
<evidence type="ECO:0000313" key="3">
    <source>
        <dbReference type="EMBL" id="SDN43714.1"/>
    </source>
</evidence>
<dbReference type="AlphaFoldDB" id="A0A1H0BDH7"/>
<feature type="region of interest" description="Disordered" evidence="1">
    <location>
        <begin position="167"/>
        <end position="188"/>
    </location>
</feature>
<keyword evidence="4" id="KW-1185">Reference proteome</keyword>
<feature type="compositionally biased region" description="Basic and acidic residues" evidence="1">
    <location>
        <begin position="1"/>
        <end position="10"/>
    </location>
</feature>
<feature type="region of interest" description="Disordered" evidence="1">
    <location>
        <begin position="1"/>
        <end position="35"/>
    </location>
</feature>
<feature type="transmembrane region" description="Helical" evidence="2">
    <location>
        <begin position="88"/>
        <end position="108"/>
    </location>
</feature>
<keyword evidence="2" id="KW-0472">Membrane</keyword>
<feature type="compositionally biased region" description="Gly residues" evidence="1">
    <location>
        <begin position="19"/>
        <end position="31"/>
    </location>
</feature>
<proteinExistence type="predicted"/>
<dbReference type="Proteomes" id="UP000199063">
    <property type="component" value="Unassembled WGS sequence"/>
</dbReference>
<evidence type="ECO:0000256" key="1">
    <source>
        <dbReference type="SAM" id="MobiDB-lite"/>
    </source>
</evidence>
<protein>
    <recommendedName>
        <fullName evidence="5">EamA/RhaT family transporter</fullName>
    </recommendedName>
</protein>
<dbReference type="OrthoDB" id="4329566at2"/>
<dbReference type="STRING" id="1196353.SAMN05444921_1278"/>
<name>A0A1H0BDH7_9ACTN</name>
<feature type="transmembrane region" description="Helical" evidence="2">
    <location>
        <begin position="55"/>
        <end position="76"/>
    </location>
</feature>
<accession>A0A1H0BDH7</accession>
<reference evidence="4" key="1">
    <citation type="submission" date="2016-10" db="EMBL/GenBank/DDBJ databases">
        <authorList>
            <person name="Varghese N."/>
            <person name="Submissions S."/>
        </authorList>
    </citation>
    <scope>NUCLEOTIDE SEQUENCE [LARGE SCALE GENOMIC DNA]</scope>
    <source>
        <strain evidence="4">CGMCC 4.7042</strain>
    </source>
</reference>
<organism evidence="3 4">
    <name type="scientific">Streptomyces wuyuanensis</name>
    <dbReference type="NCBI Taxonomy" id="1196353"/>
    <lineage>
        <taxon>Bacteria</taxon>
        <taxon>Bacillati</taxon>
        <taxon>Actinomycetota</taxon>
        <taxon>Actinomycetes</taxon>
        <taxon>Kitasatosporales</taxon>
        <taxon>Streptomycetaceae</taxon>
        <taxon>Streptomyces</taxon>
    </lineage>
</organism>
<dbReference type="EMBL" id="FNHI01000027">
    <property type="protein sequence ID" value="SDN43714.1"/>
    <property type="molecule type" value="Genomic_DNA"/>
</dbReference>
<evidence type="ECO:0008006" key="5">
    <source>
        <dbReference type="Google" id="ProtNLM"/>
    </source>
</evidence>
<dbReference type="GeneID" id="40833426"/>